<comment type="subcellular location">
    <subcellularLocation>
        <location evidence="1">Cell membrane</location>
        <topology evidence="1">Single-pass type II membrane protein</topology>
    </subcellularLocation>
</comment>
<dbReference type="EMBL" id="JAZDRO010000004">
    <property type="protein sequence ID" value="MEE2567166.1"/>
    <property type="molecule type" value="Genomic_DNA"/>
</dbReference>
<feature type="transmembrane region" description="Helical" evidence="10">
    <location>
        <begin position="24"/>
        <end position="42"/>
    </location>
</feature>
<evidence type="ECO:0000256" key="5">
    <source>
        <dbReference type="ARBA" id="ARBA00023136"/>
    </source>
</evidence>
<dbReference type="InterPro" id="IPR026039">
    <property type="entry name" value="YfgM"/>
</dbReference>
<dbReference type="PANTHER" id="PTHR38035:SF1">
    <property type="entry name" value="ANCILLARY SECYEG TRANSLOCON SUBUNIT"/>
    <property type="match status" value="1"/>
</dbReference>
<feature type="compositionally biased region" description="Acidic residues" evidence="9">
    <location>
        <begin position="250"/>
        <end position="264"/>
    </location>
</feature>
<sequence>MADIFNEVEEELRKDKYQEWLRTYGPWVGGAAAALILAVAGYEGWKAWSTSQEQAASEEYSEAVDFYEANDMSAAAAELEDIAANGPDGYAALALMRRGAIALEEGDREAAAGFFEDAAARTSDPIIADLATLKAVWAQFEAYSPDDLANRLAPLTGQDRPYRFLAQEAIGISAMQAGDHDAARQAFEAIIYSVDAPQGAAARANAALAVTNQMDPEGAEDAAEAADPAGAVEDEAATESEFSLGLSQDGEGDAGDDSPFDDTMPELNMPREEPVNDGAQEDPNP</sequence>
<proteinExistence type="inferred from homology"/>
<evidence type="ECO:0000313" key="13">
    <source>
        <dbReference type="Proteomes" id="UP001310692"/>
    </source>
</evidence>
<evidence type="ECO:0000256" key="8">
    <source>
        <dbReference type="ARBA" id="ARBA00024235"/>
    </source>
</evidence>
<evidence type="ECO:0000256" key="1">
    <source>
        <dbReference type="ARBA" id="ARBA00004401"/>
    </source>
</evidence>
<dbReference type="Pfam" id="PF09976">
    <property type="entry name" value="TPR_21"/>
    <property type="match status" value="1"/>
</dbReference>
<accession>A0ABU7M0D8</accession>
<reference evidence="12 13" key="1">
    <citation type="submission" date="2024-01" db="EMBL/GenBank/DDBJ databases">
        <title>Hyphobacterium bacterium isolated from marine sediment.</title>
        <authorList>
            <person name="Zhao S."/>
        </authorList>
    </citation>
    <scope>NUCLEOTIDE SEQUENCE [LARGE SCALE GENOMIC DNA]</scope>
    <source>
        <strain evidence="12 13">Y60-23</strain>
    </source>
</reference>
<dbReference type="InterPro" id="IPR011990">
    <property type="entry name" value="TPR-like_helical_dom_sf"/>
</dbReference>
<dbReference type="Proteomes" id="UP001310692">
    <property type="component" value="Unassembled WGS sequence"/>
</dbReference>
<comment type="similarity">
    <text evidence="7">Belongs to the YfgM family.</text>
</comment>
<evidence type="ECO:0000256" key="6">
    <source>
        <dbReference type="ARBA" id="ARBA00023186"/>
    </source>
</evidence>
<evidence type="ECO:0000256" key="2">
    <source>
        <dbReference type="ARBA" id="ARBA00022475"/>
    </source>
</evidence>
<keyword evidence="2" id="KW-1003">Cell membrane</keyword>
<gene>
    <name evidence="12" type="ORF">V0U35_10810</name>
</gene>
<evidence type="ECO:0000259" key="11">
    <source>
        <dbReference type="Pfam" id="PF09976"/>
    </source>
</evidence>
<keyword evidence="4 10" id="KW-1133">Transmembrane helix</keyword>
<organism evidence="12 13">
    <name type="scientific">Hyphobacterium marinum</name>
    <dbReference type="NCBI Taxonomy" id="3116574"/>
    <lineage>
        <taxon>Bacteria</taxon>
        <taxon>Pseudomonadati</taxon>
        <taxon>Pseudomonadota</taxon>
        <taxon>Alphaproteobacteria</taxon>
        <taxon>Maricaulales</taxon>
        <taxon>Maricaulaceae</taxon>
        <taxon>Hyphobacterium</taxon>
    </lineage>
</organism>
<evidence type="ECO:0000256" key="10">
    <source>
        <dbReference type="SAM" id="Phobius"/>
    </source>
</evidence>
<dbReference type="RefSeq" id="WP_330196726.1">
    <property type="nucleotide sequence ID" value="NZ_JAZDRO010000004.1"/>
</dbReference>
<keyword evidence="3 10" id="KW-0812">Transmembrane</keyword>
<evidence type="ECO:0000313" key="12">
    <source>
        <dbReference type="EMBL" id="MEE2567166.1"/>
    </source>
</evidence>
<feature type="region of interest" description="Disordered" evidence="9">
    <location>
        <begin position="214"/>
        <end position="285"/>
    </location>
</feature>
<name>A0ABU7M0D8_9PROT</name>
<comment type="caution">
    <text evidence="12">The sequence shown here is derived from an EMBL/GenBank/DDBJ whole genome shotgun (WGS) entry which is preliminary data.</text>
</comment>
<dbReference type="SUPFAM" id="SSF48452">
    <property type="entry name" value="TPR-like"/>
    <property type="match status" value="1"/>
</dbReference>
<evidence type="ECO:0000256" key="4">
    <source>
        <dbReference type="ARBA" id="ARBA00022989"/>
    </source>
</evidence>
<evidence type="ECO:0000256" key="3">
    <source>
        <dbReference type="ARBA" id="ARBA00022692"/>
    </source>
</evidence>
<dbReference type="PANTHER" id="PTHR38035">
    <property type="entry name" value="UPF0070 PROTEIN YFGM"/>
    <property type="match status" value="1"/>
</dbReference>
<evidence type="ECO:0000256" key="9">
    <source>
        <dbReference type="SAM" id="MobiDB-lite"/>
    </source>
</evidence>
<evidence type="ECO:0000256" key="7">
    <source>
        <dbReference type="ARBA" id="ARBA00024197"/>
    </source>
</evidence>
<protein>
    <recommendedName>
        <fullName evidence="8">Ancillary SecYEG translocon subunit</fullName>
    </recommendedName>
</protein>
<dbReference type="Gene3D" id="1.25.40.10">
    <property type="entry name" value="Tetratricopeptide repeat domain"/>
    <property type="match status" value="1"/>
</dbReference>
<feature type="domain" description="Ancillary SecYEG translocon subunit/Cell division coordinator CpoB TPR" evidence="11">
    <location>
        <begin position="19"/>
        <end position="195"/>
    </location>
</feature>
<keyword evidence="13" id="KW-1185">Reference proteome</keyword>
<keyword evidence="6" id="KW-0143">Chaperone</keyword>
<dbReference type="InterPro" id="IPR018704">
    <property type="entry name" value="SecYEG/CpoB_TPR"/>
</dbReference>
<keyword evidence="5 10" id="KW-0472">Membrane</keyword>